<dbReference type="Proteomes" id="UP000503640">
    <property type="component" value="Unassembled WGS sequence"/>
</dbReference>
<dbReference type="SUPFAM" id="SSF54211">
    <property type="entry name" value="Ribosomal protein S5 domain 2-like"/>
    <property type="match status" value="1"/>
</dbReference>
<dbReference type="GO" id="GO:0008233">
    <property type="term" value="F:peptidase activity"/>
    <property type="evidence" value="ECO:0007669"/>
    <property type="project" value="UniProtKB-KW"/>
</dbReference>
<dbReference type="Pfam" id="PF13541">
    <property type="entry name" value="ChlI"/>
    <property type="match status" value="1"/>
</dbReference>
<dbReference type="PANTHER" id="PTHR32039:SF7">
    <property type="entry name" value="COMPETENCE PROTEIN COMM"/>
    <property type="match status" value="1"/>
</dbReference>
<dbReference type="GO" id="GO:0006508">
    <property type="term" value="P:proteolysis"/>
    <property type="evidence" value="ECO:0007669"/>
    <property type="project" value="UniProtKB-KW"/>
</dbReference>
<accession>A0A7I9VLT6</accession>
<dbReference type="SUPFAM" id="SSF52540">
    <property type="entry name" value="P-loop containing nucleoside triphosphate hydrolases"/>
    <property type="match status" value="1"/>
</dbReference>
<dbReference type="SMART" id="SM00382">
    <property type="entry name" value="AAA"/>
    <property type="match status" value="1"/>
</dbReference>
<keyword evidence="3" id="KW-0378">Hydrolase</keyword>
<dbReference type="InterPro" id="IPR003593">
    <property type="entry name" value="AAA+_ATPase"/>
</dbReference>
<dbReference type="EMBL" id="BJTG01000003">
    <property type="protein sequence ID" value="GEJ56947.1"/>
    <property type="molecule type" value="Genomic_DNA"/>
</dbReference>
<evidence type="ECO:0000256" key="1">
    <source>
        <dbReference type="ARBA" id="ARBA00006354"/>
    </source>
</evidence>
<comment type="caution">
    <text evidence="3">The sequence shown here is derived from an EMBL/GenBank/DDBJ whole genome shotgun (WGS) entry which is preliminary data.</text>
</comment>
<dbReference type="GO" id="GO:0005524">
    <property type="term" value="F:ATP binding"/>
    <property type="evidence" value="ECO:0007669"/>
    <property type="project" value="InterPro"/>
</dbReference>
<dbReference type="InterPro" id="IPR020568">
    <property type="entry name" value="Ribosomal_Su5_D2-typ_SF"/>
</dbReference>
<sequence>MLVRVRSSAVLGVAAVGIDVEVEALQGMPRVELVGLATSAVQEAKVRVQAAVRNLGVDLPEKRIVVNLAPADLRKEGSSFDLPIAVALLAACKRLPPEALEGFHFAGELALSGEVKPIRGALAQAIEARRAGATALVVPEANALEAAVVEGLRVHPARHLGEVVAWMNGVAEPPTRAPAAPQLAPDGALDLADVAGQEHARRALEVAAAGGHNLLLFGPPGSGKTMLARRLPGILPPFTFEEALEATVVHSVAGLTRDRGLLAERPFRSPHHSVSDAGLVGGSNIPRPGEVSLAHHGVLFLDELPEFRRHVLDALRQPAEDGEVCIVRATRAVRYPAQFMLVAAMNPCPCGWYGDARRACRCTLHELAVYRRRISGPLLDRIDLHVDVPAVPCAALPSAGSTEPSAAVRARVLAARERQAERAGPGGPRVNARLKGAALRRACPLPPEGRRLLAEAVEKLGLSARAHDRILRVARTVADLEGADRIAVAHLAEAVQYRALDRRA</sequence>
<dbReference type="Pfam" id="PF01078">
    <property type="entry name" value="Mg_chelatase"/>
    <property type="match status" value="1"/>
</dbReference>
<reference evidence="4" key="1">
    <citation type="journal article" date="2020" name="Appl. Environ. Microbiol.">
        <title>Diazotrophic Anaeromyxobacter Isolates from Soils.</title>
        <authorList>
            <person name="Masuda Y."/>
            <person name="Yamanaka H."/>
            <person name="Xu Z.X."/>
            <person name="Shiratori Y."/>
            <person name="Aono T."/>
            <person name="Amachi S."/>
            <person name="Senoo K."/>
            <person name="Itoh H."/>
        </authorList>
    </citation>
    <scope>NUCLEOTIDE SEQUENCE [LARGE SCALE GENOMIC DNA]</scope>
    <source>
        <strain evidence="4">R267</strain>
    </source>
</reference>
<gene>
    <name evidence="3" type="primary">comM</name>
    <name evidence="3" type="ORF">AMYX_16880</name>
</gene>
<organism evidence="3 4">
    <name type="scientific">Anaeromyxobacter diazotrophicus</name>
    <dbReference type="NCBI Taxonomy" id="2590199"/>
    <lineage>
        <taxon>Bacteria</taxon>
        <taxon>Pseudomonadati</taxon>
        <taxon>Myxococcota</taxon>
        <taxon>Myxococcia</taxon>
        <taxon>Myxococcales</taxon>
        <taxon>Cystobacterineae</taxon>
        <taxon>Anaeromyxobacteraceae</taxon>
        <taxon>Anaeromyxobacter</taxon>
    </lineage>
</organism>
<keyword evidence="4" id="KW-1185">Reference proteome</keyword>
<keyword evidence="3" id="KW-0645">Protease</keyword>
<feature type="domain" description="AAA+ ATPase" evidence="2">
    <location>
        <begin position="210"/>
        <end position="392"/>
    </location>
</feature>
<evidence type="ECO:0000313" key="4">
    <source>
        <dbReference type="Proteomes" id="UP000503640"/>
    </source>
</evidence>
<dbReference type="Gene3D" id="3.30.230.10">
    <property type="match status" value="1"/>
</dbReference>
<dbReference type="NCBIfam" id="TIGR00368">
    <property type="entry name" value="YifB family Mg chelatase-like AAA ATPase"/>
    <property type="match status" value="1"/>
</dbReference>
<dbReference type="InterPro" id="IPR014721">
    <property type="entry name" value="Ribsml_uS5_D2-typ_fold_subgr"/>
</dbReference>
<evidence type="ECO:0000313" key="3">
    <source>
        <dbReference type="EMBL" id="GEJ56947.1"/>
    </source>
</evidence>
<comment type="similarity">
    <text evidence="1">Belongs to the Mg-chelatase subunits D/I family. ComM subfamily.</text>
</comment>
<dbReference type="CDD" id="cd00009">
    <property type="entry name" value="AAA"/>
    <property type="match status" value="1"/>
</dbReference>
<dbReference type="PANTHER" id="PTHR32039">
    <property type="entry name" value="MAGNESIUM-CHELATASE SUBUNIT CHLI"/>
    <property type="match status" value="1"/>
</dbReference>
<dbReference type="Pfam" id="PF13335">
    <property type="entry name" value="Mg_chelatase_C"/>
    <property type="match status" value="1"/>
</dbReference>
<dbReference type="RefSeq" id="WP_176064408.1">
    <property type="nucleotide sequence ID" value="NZ_BJTG01000003.1"/>
</dbReference>
<dbReference type="InterPro" id="IPR045006">
    <property type="entry name" value="CHLI-like"/>
</dbReference>
<proteinExistence type="inferred from homology"/>
<dbReference type="AlphaFoldDB" id="A0A7I9VLT6"/>
<protein>
    <submittedName>
        <fullName evidence="3">ATP-dependent protease</fullName>
    </submittedName>
</protein>
<dbReference type="InterPro" id="IPR000523">
    <property type="entry name" value="Mg_chelatse_chII-like_cat_dom"/>
</dbReference>
<dbReference type="Gene3D" id="3.40.50.300">
    <property type="entry name" value="P-loop containing nucleotide triphosphate hydrolases"/>
    <property type="match status" value="1"/>
</dbReference>
<dbReference type="InterPro" id="IPR027417">
    <property type="entry name" value="P-loop_NTPase"/>
</dbReference>
<name>A0A7I9VLT6_9BACT</name>
<evidence type="ECO:0000259" key="2">
    <source>
        <dbReference type="SMART" id="SM00382"/>
    </source>
</evidence>
<dbReference type="InterPro" id="IPR004482">
    <property type="entry name" value="Mg_chelat-rel"/>
</dbReference>
<dbReference type="InterPro" id="IPR025158">
    <property type="entry name" value="Mg_chelat-rel_C"/>
</dbReference>